<evidence type="ECO:0000313" key="4">
    <source>
        <dbReference type="EMBL" id="QGV81876.1"/>
    </source>
</evidence>
<feature type="compositionally biased region" description="Low complexity" evidence="1">
    <location>
        <begin position="336"/>
        <end position="366"/>
    </location>
</feature>
<dbReference type="KEGG" id="sfic:EIZ62_29160"/>
<feature type="domain" description="Protein kinase" evidence="3">
    <location>
        <begin position="47"/>
        <end position="335"/>
    </location>
</feature>
<dbReference type="SUPFAM" id="SSF56112">
    <property type="entry name" value="Protein kinase-like (PK-like)"/>
    <property type="match status" value="1"/>
</dbReference>
<dbReference type="RefSeq" id="WP_156695612.1">
    <property type="nucleotide sequence ID" value="NZ_CP034279.1"/>
</dbReference>
<keyword evidence="2" id="KW-0812">Transmembrane</keyword>
<dbReference type="PROSITE" id="PS50011">
    <property type="entry name" value="PROTEIN_KINASE_DOM"/>
    <property type="match status" value="1"/>
</dbReference>
<dbReference type="InterPro" id="IPR000719">
    <property type="entry name" value="Prot_kinase_dom"/>
</dbReference>
<dbReference type="AlphaFoldDB" id="A0A6I6FVU3"/>
<dbReference type="GO" id="GO:0004672">
    <property type="term" value="F:protein kinase activity"/>
    <property type="evidence" value="ECO:0007669"/>
    <property type="project" value="InterPro"/>
</dbReference>
<feature type="region of interest" description="Disordered" evidence="1">
    <location>
        <begin position="317"/>
        <end position="413"/>
    </location>
</feature>
<dbReference type="Proteomes" id="UP000422572">
    <property type="component" value="Chromosome"/>
</dbReference>
<dbReference type="EMBL" id="CP034279">
    <property type="protein sequence ID" value="QGV81876.1"/>
    <property type="molecule type" value="Genomic_DNA"/>
</dbReference>
<protein>
    <recommendedName>
        <fullName evidence="3">Protein kinase domain-containing protein</fullName>
    </recommendedName>
</protein>
<evidence type="ECO:0000256" key="2">
    <source>
        <dbReference type="SAM" id="Phobius"/>
    </source>
</evidence>
<sequence>MGRTAMASGERGAVEPPSLTDYMLAVQHPRLCFPDDEALAASTTVVDPLGPVTGSGVFGCVFRLTSEDGALTWAVKCFTSHSDARVGRYRTVCAALAGLDPAKERWLVPMEFAPEGVLVDGRRWPLVKMPWLPAAPLLDWVERRKEAPAALRAVAADFTLVVRRMEELRIAHGDLQHGNILISAPRRVRLIDYDAMYVPALAGSARPERGHRNYQRPEPVPYGPFMDRFPARVIQLGLLGLAADAELWDRLREDDDRLLLGQEDFEAPDGSEALAALADSPDPQVRAITAQLRKDLRSTTYPLPPLAAVVTEPVLARVPGARPRPAPDTRTDRAAGRPAQPQPARAGSTAPAPGSASSSAPGSAPNSAPPREPHARPEPTPAAATAAASGWVPSGGTPRSASGTSRATRDARRPVRRVWKDPVVLLLSAVLTLLVALFGVFLVLVDPAWSPLP</sequence>
<accession>A0A6I6FVU3</accession>
<dbReference type="Gene3D" id="1.10.510.10">
    <property type="entry name" value="Transferase(Phosphotransferase) domain 1"/>
    <property type="match status" value="1"/>
</dbReference>
<evidence type="ECO:0000259" key="3">
    <source>
        <dbReference type="PROSITE" id="PS50011"/>
    </source>
</evidence>
<keyword evidence="5" id="KW-1185">Reference proteome</keyword>
<proteinExistence type="predicted"/>
<feature type="compositionally biased region" description="Basic and acidic residues" evidence="1">
    <location>
        <begin position="325"/>
        <end position="335"/>
    </location>
</feature>
<evidence type="ECO:0000256" key="1">
    <source>
        <dbReference type="SAM" id="MobiDB-lite"/>
    </source>
</evidence>
<keyword evidence="2" id="KW-1133">Transmembrane helix</keyword>
<organism evidence="4 5">
    <name type="scientific">Streptomyces ficellus</name>
    <dbReference type="NCBI Taxonomy" id="1977088"/>
    <lineage>
        <taxon>Bacteria</taxon>
        <taxon>Bacillati</taxon>
        <taxon>Actinomycetota</taxon>
        <taxon>Actinomycetes</taxon>
        <taxon>Kitasatosporales</taxon>
        <taxon>Streptomycetaceae</taxon>
        <taxon>Streptomyces</taxon>
    </lineage>
</organism>
<gene>
    <name evidence="4" type="ORF">EIZ62_29160</name>
</gene>
<feature type="transmembrane region" description="Helical" evidence="2">
    <location>
        <begin position="423"/>
        <end position="445"/>
    </location>
</feature>
<evidence type="ECO:0000313" key="5">
    <source>
        <dbReference type="Proteomes" id="UP000422572"/>
    </source>
</evidence>
<name>A0A6I6FVU3_9ACTN</name>
<dbReference type="InterPro" id="IPR011009">
    <property type="entry name" value="Kinase-like_dom_sf"/>
</dbReference>
<dbReference type="OrthoDB" id="9795390at2"/>
<reference evidence="4 5" key="1">
    <citation type="submission" date="2018-12" db="EMBL/GenBank/DDBJ databases">
        <title>Complete genome sequence of Streptomyces ficellus NRRL8067, the producer of ficellomycin, feldamycin and nojirimycin.</title>
        <authorList>
            <person name="Zhang H."/>
            <person name="Yue R."/>
            <person name="Liu Y."/>
            <person name="Li M."/>
            <person name="Mu H."/>
            <person name="Zhang J."/>
        </authorList>
    </citation>
    <scope>NUCLEOTIDE SEQUENCE [LARGE SCALE GENOMIC DNA]</scope>
    <source>
        <strain evidence="4 5">NRRL 8067</strain>
    </source>
</reference>
<keyword evidence="2" id="KW-0472">Membrane</keyword>
<dbReference type="GO" id="GO:0005524">
    <property type="term" value="F:ATP binding"/>
    <property type="evidence" value="ECO:0007669"/>
    <property type="project" value="InterPro"/>
</dbReference>